<keyword evidence="6" id="KW-0862">Zinc</keyword>
<accession>A0A6J4QEQ9</accession>
<dbReference type="InterPro" id="IPR049734">
    <property type="entry name" value="NudC-like_C"/>
</dbReference>
<dbReference type="GO" id="GO:0008270">
    <property type="term" value="F:zinc ion binding"/>
    <property type="evidence" value="ECO:0007669"/>
    <property type="project" value="UniProtKB-UniRule"/>
</dbReference>
<organism evidence="8">
    <name type="scientific">uncultured Rubrobacteraceae bacterium</name>
    <dbReference type="NCBI Taxonomy" id="349277"/>
    <lineage>
        <taxon>Bacteria</taxon>
        <taxon>Bacillati</taxon>
        <taxon>Actinomycetota</taxon>
        <taxon>Rubrobacteria</taxon>
        <taxon>Rubrobacterales</taxon>
        <taxon>Rubrobacteraceae</taxon>
        <taxon>environmental samples</taxon>
    </lineage>
</organism>
<comment type="similarity">
    <text evidence="6">Belongs to the Nudix hydrolase family. NudC subfamily.</text>
</comment>
<evidence type="ECO:0000256" key="4">
    <source>
        <dbReference type="ARBA" id="ARBA00023027"/>
    </source>
</evidence>
<comment type="caution">
    <text evidence="6">Lacks conserved residue(s) required for the propagation of feature annotation.</text>
</comment>
<feature type="binding site" evidence="6">
    <location>
        <position position="227"/>
    </location>
    <ligand>
        <name>a divalent metal cation</name>
        <dbReference type="ChEBI" id="CHEBI:60240"/>
        <label>1</label>
    </ligand>
</feature>
<dbReference type="PROSITE" id="PS51462">
    <property type="entry name" value="NUDIX"/>
    <property type="match status" value="1"/>
</dbReference>
<comment type="cofactor">
    <cofactor evidence="6">
        <name>Zn(2+)</name>
        <dbReference type="ChEBI" id="CHEBI:29105"/>
    </cofactor>
    <text evidence="6">Binds 1 zinc ion per subunit.</text>
</comment>
<comment type="function">
    <text evidence="6">mRNA decapping enzyme that specifically removes the nicotinamide adenine dinucleotide (NAD) cap from a subset of mRNAs by hydrolyzing the diphosphate linkage to produce nicotinamide mononucleotide (NMN) and 5' monophosphate mRNA. The NAD-cap is present at the 5'-end of some mRNAs and stabilizes RNA against 5'-processing. Has preference for mRNAs with a 5'-end purine. Catalyzes the hydrolysis of a broad range of dinucleotide pyrophosphates.</text>
</comment>
<feature type="binding site" evidence="6">
    <location>
        <position position="249"/>
    </location>
    <ligand>
        <name>substrate</name>
    </ligand>
</feature>
<feature type="binding site" evidence="6">
    <location>
        <position position="166"/>
    </location>
    <ligand>
        <name>a divalent metal cation</name>
        <dbReference type="ChEBI" id="CHEBI:60240"/>
        <label>1</label>
    </ligand>
</feature>
<dbReference type="InterPro" id="IPR015797">
    <property type="entry name" value="NUDIX_hydrolase-like_dom_sf"/>
</dbReference>
<gene>
    <name evidence="6" type="primary">nudC</name>
    <name evidence="8" type="ORF">AVDCRST_MAG78-2006</name>
</gene>
<keyword evidence="3 6" id="KW-0460">Magnesium</keyword>
<dbReference type="GO" id="GO:0030145">
    <property type="term" value="F:manganese ion binding"/>
    <property type="evidence" value="ECO:0007669"/>
    <property type="project" value="UniProtKB-UniRule"/>
</dbReference>
<reference evidence="8" key="1">
    <citation type="submission" date="2020-02" db="EMBL/GenBank/DDBJ databases">
        <authorList>
            <person name="Meier V. D."/>
        </authorList>
    </citation>
    <scope>NUCLEOTIDE SEQUENCE</scope>
    <source>
        <strain evidence="8">AVDCRST_MAG78</strain>
    </source>
</reference>
<comment type="subunit">
    <text evidence="6">Homodimer.</text>
</comment>
<dbReference type="SUPFAM" id="SSF55811">
    <property type="entry name" value="Nudix"/>
    <property type="match status" value="1"/>
</dbReference>
<proteinExistence type="inferred from homology"/>
<keyword evidence="4 6" id="KW-0520">NAD</keyword>
<feature type="domain" description="Nudix hydrolase" evidence="7">
    <location>
        <begin position="133"/>
        <end position="256"/>
    </location>
</feature>
<keyword evidence="5 6" id="KW-0464">Manganese</keyword>
<dbReference type="CDD" id="cd03429">
    <property type="entry name" value="NUDIX_NADH_pyrophosphatase_Nudt13"/>
    <property type="match status" value="1"/>
</dbReference>
<dbReference type="InterPro" id="IPR000086">
    <property type="entry name" value="NUDIX_hydrolase_dom"/>
</dbReference>
<feature type="binding site" evidence="6">
    <location>
        <position position="227"/>
    </location>
    <ligand>
        <name>a divalent metal cation</name>
        <dbReference type="ChEBI" id="CHEBI:60240"/>
        <label>3</label>
    </ligand>
</feature>
<dbReference type="InterPro" id="IPR022925">
    <property type="entry name" value="RNA_Hydrolase_NudC"/>
</dbReference>
<dbReference type="GO" id="GO:0000210">
    <property type="term" value="F:NAD+ diphosphatase activity"/>
    <property type="evidence" value="ECO:0007669"/>
    <property type="project" value="UniProtKB-UniRule"/>
</dbReference>
<feature type="binding site" evidence="6">
    <location>
        <position position="77"/>
    </location>
    <ligand>
        <name>substrate</name>
    </ligand>
</feature>
<feature type="short sequence motif" description="Nudix box" evidence="6">
    <location>
        <begin position="167"/>
        <end position="188"/>
    </location>
</feature>
<evidence type="ECO:0000256" key="3">
    <source>
        <dbReference type="ARBA" id="ARBA00022842"/>
    </source>
</evidence>
<name>A0A6J4QEQ9_9ACTN</name>
<dbReference type="PANTHER" id="PTHR11383">
    <property type="entry name" value="NUCLEOSIDE DIPHOSPHATE-LINKED MOIETY X MOTIF 13"/>
    <property type="match status" value="1"/>
</dbReference>
<evidence type="ECO:0000313" key="8">
    <source>
        <dbReference type="EMBL" id="CAA9435575.1"/>
    </source>
</evidence>
<dbReference type="InterPro" id="IPR020476">
    <property type="entry name" value="Nudix_hydrolase"/>
</dbReference>
<comment type="catalytic activity">
    <reaction evidence="6">
        <text>NADH + H2O = reduced beta-nicotinamide D-ribonucleotide + AMP + 2 H(+)</text>
        <dbReference type="Rhea" id="RHEA:48868"/>
        <dbReference type="ChEBI" id="CHEBI:15377"/>
        <dbReference type="ChEBI" id="CHEBI:15378"/>
        <dbReference type="ChEBI" id="CHEBI:57945"/>
        <dbReference type="ChEBI" id="CHEBI:90832"/>
        <dbReference type="ChEBI" id="CHEBI:456215"/>
        <dbReference type="EC" id="3.6.1.22"/>
    </reaction>
</comment>
<feature type="binding site" evidence="6">
    <location>
        <position position="186"/>
    </location>
    <ligand>
        <name>a divalent metal cation</name>
        <dbReference type="ChEBI" id="CHEBI:60240"/>
        <label>3</label>
    </ligand>
</feature>
<evidence type="ECO:0000256" key="6">
    <source>
        <dbReference type="HAMAP-Rule" id="MF_00297"/>
    </source>
</evidence>
<keyword evidence="1 6" id="KW-0479">Metal-binding</keyword>
<dbReference type="InterPro" id="IPR015376">
    <property type="entry name" value="Znr_NADH_PPase"/>
</dbReference>
<feature type="binding site" evidence="6">
    <location>
        <position position="182"/>
    </location>
    <ligand>
        <name>a divalent metal cation</name>
        <dbReference type="ChEBI" id="CHEBI:60240"/>
        <label>3</label>
    </ligand>
</feature>
<dbReference type="InterPro" id="IPR020084">
    <property type="entry name" value="NUDIX_hydrolase_CS"/>
</dbReference>
<feature type="binding site" evidence="6">
    <location>
        <position position="127"/>
    </location>
    <ligand>
        <name>Zn(2+)</name>
        <dbReference type="ChEBI" id="CHEBI:29105"/>
    </ligand>
</feature>
<dbReference type="GO" id="GO:0000287">
    <property type="term" value="F:magnesium ion binding"/>
    <property type="evidence" value="ECO:0007669"/>
    <property type="project" value="UniProtKB-UniRule"/>
</dbReference>
<feature type="binding site" evidence="6">
    <location>
        <position position="124"/>
    </location>
    <ligand>
        <name>Zn(2+)</name>
        <dbReference type="ChEBI" id="CHEBI:29105"/>
    </ligand>
</feature>
<dbReference type="PRINTS" id="PR00502">
    <property type="entry name" value="NUDIXFAMILY"/>
</dbReference>
<comment type="cofactor">
    <cofactor evidence="6">
        <name>Mg(2+)</name>
        <dbReference type="ChEBI" id="CHEBI:18420"/>
    </cofactor>
    <cofactor evidence="6">
        <name>Mn(2+)</name>
        <dbReference type="ChEBI" id="CHEBI:29035"/>
    </cofactor>
    <text evidence="6">Divalent metal cations. Mg(2+) or Mn(2+).</text>
</comment>
<dbReference type="InterPro" id="IPR015375">
    <property type="entry name" value="NADH_PPase-like_N"/>
</dbReference>
<protein>
    <recommendedName>
        <fullName evidence="6">NAD-capped RNA hydrolase NudC</fullName>
        <shortName evidence="6">DeNADding enzyme NudC</shortName>
        <ecNumber evidence="6">3.6.1.-</ecNumber>
    </recommendedName>
    <alternativeName>
        <fullName evidence="6">NADH pyrophosphatase</fullName>
        <ecNumber evidence="6">3.6.1.22</ecNumber>
    </alternativeName>
</protein>
<feature type="binding site" evidence="6">
    <location>
        <position position="182"/>
    </location>
    <ligand>
        <name>a divalent metal cation</name>
        <dbReference type="ChEBI" id="CHEBI:60240"/>
        <label>2</label>
    </ligand>
</feature>
<dbReference type="EC" id="3.6.1.22" evidence="6"/>
<keyword evidence="2 6" id="KW-0378">Hydrolase</keyword>
<dbReference type="AlphaFoldDB" id="A0A6J4QEQ9"/>
<dbReference type="Pfam" id="PF00293">
    <property type="entry name" value="NUDIX"/>
    <property type="match status" value="1"/>
</dbReference>
<dbReference type="NCBIfam" id="NF001299">
    <property type="entry name" value="PRK00241.1"/>
    <property type="match status" value="1"/>
</dbReference>
<feature type="binding site" evidence="6">
    <location>
        <position position="186"/>
    </location>
    <ligand>
        <name>a divalent metal cation</name>
        <dbReference type="ChEBI" id="CHEBI:60240"/>
        <label>1</label>
    </ligand>
</feature>
<evidence type="ECO:0000256" key="5">
    <source>
        <dbReference type="ARBA" id="ARBA00023211"/>
    </source>
</evidence>
<dbReference type="Pfam" id="PF09296">
    <property type="entry name" value="NUDIX-like"/>
    <property type="match status" value="1"/>
</dbReference>
<dbReference type="EC" id="3.6.1.-" evidence="6"/>
<dbReference type="Gene3D" id="3.90.79.20">
    <property type="match status" value="1"/>
</dbReference>
<dbReference type="Gene3D" id="3.90.79.10">
    <property type="entry name" value="Nucleoside Triphosphate Pyrophosphohydrolase"/>
    <property type="match status" value="1"/>
</dbReference>
<comment type="catalytic activity">
    <reaction evidence="6">
        <text>NAD(+) + H2O = beta-nicotinamide D-ribonucleotide + AMP + 2 H(+)</text>
        <dbReference type="Rhea" id="RHEA:11800"/>
        <dbReference type="ChEBI" id="CHEBI:14649"/>
        <dbReference type="ChEBI" id="CHEBI:15377"/>
        <dbReference type="ChEBI" id="CHEBI:15378"/>
        <dbReference type="ChEBI" id="CHEBI:57540"/>
        <dbReference type="ChEBI" id="CHEBI:456215"/>
        <dbReference type="EC" id="3.6.1.22"/>
    </reaction>
</comment>
<evidence type="ECO:0000259" key="7">
    <source>
        <dbReference type="PROSITE" id="PS51462"/>
    </source>
</evidence>
<dbReference type="HAMAP" id="MF_00297">
    <property type="entry name" value="Nudix_NudC"/>
    <property type="match status" value="1"/>
</dbReference>
<feature type="binding site" evidence="6">
    <location>
        <position position="106"/>
    </location>
    <ligand>
        <name>Zn(2+)</name>
        <dbReference type="ChEBI" id="CHEBI:29105"/>
    </ligand>
</feature>
<feature type="binding site" evidence="6">
    <location>
        <position position="132"/>
    </location>
    <ligand>
        <name>substrate</name>
    </ligand>
</feature>
<feature type="binding site" evidence="6">
    <location>
        <position position="109"/>
    </location>
    <ligand>
        <name>Zn(2+)</name>
        <dbReference type="ChEBI" id="CHEBI:29105"/>
    </ligand>
</feature>
<feature type="binding site" evidence="6">
    <location>
        <begin position="200"/>
        <end position="207"/>
    </location>
    <ligand>
        <name>substrate</name>
    </ligand>
</feature>
<comment type="catalytic activity">
    <reaction evidence="6">
        <text>a 5'-end NAD(+)-phospho-ribonucleoside in mRNA + H2O = a 5'-end phospho-adenosine-phospho-ribonucleoside in mRNA + beta-nicotinamide D-ribonucleotide + 2 H(+)</text>
        <dbReference type="Rhea" id="RHEA:60876"/>
        <dbReference type="Rhea" id="RHEA-COMP:15698"/>
        <dbReference type="Rhea" id="RHEA-COMP:15719"/>
        <dbReference type="ChEBI" id="CHEBI:14649"/>
        <dbReference type="ChEBI" id="CHEBI:15377"/>
        <dbReference type="ChEBI" id="CHEBI:15378"/>
        <dbReference type="ChEBI" id="CHEBI:144029"/>
        <dbReference type="ChEBI" id="CHEBI:144051"/>
    </reaction>
</comment>
<dbReference type="Pfam" id="PF09297">
    <property type="entry name" value="Zn_ribbon_NUD"/>
    <property type="match status" value="1"/>
</dbReference>
<dbReference type="FunFam" id="3.90.79.10:FF:000051">
    <property type="entry name" value="Probable NADH pyrophosphatase"/>
    <property type="match status" value="1"/>
</dbReference>
<sequence>MAGAGAPLWFAFRGDRLLVLDDGNSVGVPRAASPEDLGLSAAFEQEIGVLNGVLCFAVDLEPDAEKTPEGMVFRDLRSLWGVDEDFFLMAGRAKQIVEWNRTHRFCGRCGAETGPGPTPLARECPRCGMIFYPRLSPAAIVLIRHGDKVLLARSPGFPPGMYSVLAGFVEPGESIEETIEREIREEVGVEVTNVRYFGSQPWPFPNSLMIGFTADYAGGELRKDPEEIEDADWYSVDHLPTLPPRVSIARAMIDQFVARHGRDPETLETLG</sequence>
<dbReference type="PANTHER" id="PTHR11383:SF3">
    <property type="entry name" value="NAD(P)H PYROPHOSPHATASE NUDT13, MITOCHONDRIAL"/>
    <property type="match status" value="1"/>
</dbReference>
<evidence type="ECO:0000256" key="1">
    <source>
        <dbReference type="ARBA" id="ARBA00022723"/>
    </source>
</evidence>
<dbReference type="PROSITE" id="PS00893">
    <property type="entry name" value="NUDIX_BOX"/>
    <property type="match status" value="1"/>
</dbReference>
<dbReference type="EMBL" id="CADCVB010000134">
    <property type="protein sequence ID" value="CAA9435575.1"/>
    <property type="molecule type" value="Genomic_DNA"/>
</dbReference>
<evidence type="ECO:0000256" key="2">
    <source>
        <dbReference type="ARBA" id="ARBA00022801"/>
    </source>
</evidence>